<dbReference type="Proteomes" id="UP000565724">
    <property type="component" value="Unassembled WGS sequence"/>
</dbReference>
<keyword evidence="1 4" id="KW-0808">Transferase</keyword>
<dbReference type="GO" id="GO:0016757">
    <property type="term" value="F:glycosyltransferase activity"/>
    <property type="evidence" value="ECO:0007669"/>
    <property type="project" value="InterPro"/>
</dbReference>
<proteinExistence type="predicted"/>
<dbReference type="Pfam" id="PF00534">
    <property type="entry name" value="Glycos_transf_1"/>
    <property type="match status" value="1"/>
</dbReference>
<feature type="region of interest" description="Disordered" evidence="2">
    <location>
        <begin position="1"/>
        <end position="21"/>
    </location>
</feature>
<organism evidence="4 5">
    <name type="scientific">Cellulomonas humilata</name>
    <dbReference type="NCBI Taxonomy" id="144055"/>
    <lineage>
        <taxon>Bacteria</taxon>
        <taxon>Bacillati</taxon>
        <taxon>Actinomycetota</taxon>
        <taxon>Actinomycetes</taxon>
        <taxon>Micrococcales</taxon>
        <taxon>Cellulomonadaceae</taxon>
        <taxon>Cellulomonas</taxon>
    </lineage>
</organism>
<dbReference type="AlphaFoldDB" id="A0A7Y6DWL7"/>
<evidence type="ECO:0000259" key="3">
    <source>
        <dbReference type="Pfam" id="PF00534"/>
    </source>
</evidence>
<accession>A0A7Y6DWL7</accession>
<dbReference type="Gene3D" id="3.40.50.2000">
    <property type="entry name" value="Glycogen Phosphorylase B"/>
    <property type="match status" value="1"/>
</dbReference>
<evidence type="ECO:0000313" key="5">
    <source>
        <dbReference type="Proteomes" id="UP000565724"/>
    </source>
</evidence>
<evidence type="ECO:0000256" key="2">
    <source>
        <dbReference type="SAM" id="MobiDB-lite"/>
    </source>
</evidence>
<protein>
    <submittedName>
        <fullName evidence="4">Glycosyltransferase</fullName>
    </submittedName>
</protein>
<sequence length="506" mass="54654">MSRLAVLSRQAADPTGAPQRHAWSDRLRQVADTLGRPCRIAPGATPSMRELTAELGRVVRPTDRGEAWLALAAISGQLPIDRTVLAVCRQAEFSGAEPLMAEIVAATTADTLHRPVRIVTGAVVVDVHHTAHTDLATGIQRVARETARRWSAAHPLTMVAWIDHFHAMRELTAREDARMTGAPLPPGSDGSPEESAARTDAAIVVAWTCTYALPELVADRERNKRILAMARYAPNRTGAIGFDCIPITSGDTSDVGVPDFFADHLATVRHFDRITTISQAAGGEYGGWSTMLGAIGMVGPEITPILLPAEAPPVDDDVLARANGRFRVAGMPMVLCVGTHEPRKNHGAVLHAAEILWREGLEFSLTFIGGHSWRGQRFSARLTELQAAGRPVESASGISDEMLWAAYRLARCTIFPSFNEGFGLPVAESIAAGTPAITSGYGSMHEIGADGGVLFVDPRDDTSVTDALRRLLTNEDEYHRLRAEAASRPARTWDDYAADVWEYLVG</sequence>
<dbReference type="EMBL" id="JABMCI010000055">
    <property type="protein sequence ID" value="NUU16793.1"/>
    <property type="molecule type" value="Genomic_DNA"/>
</dbReference>
<comment type="caution">
    <text evidence="4">The sequence shown here is derived from an EMBL/GenBank/DDBJ whole genome shotgun (WGS) entry which is preliminary data.</text>
</comment>
<gene>
    <name evidence="4" type="ORF">HP550_05960</name>
</gene>
<dbReference type="PANTHER" id="PTHR46401">
    <property type="entry name" value="GLYCOSYLTRANSFERASE WBBK-RELATED"/>
    <property type="match status" value="1"/>
</dbReference>
<evidence type="ECO:0000256" key="1">
    <source>
        <dbReference type="ARBA" id="ARBA00022679"/>
    </source>
</evidence>
<feature type="domain" description="Glycosyl transferase family 1" evidence="3">
    <location>
        <begin position="332"/>
        <end position="486"/>
    </location>
</feature>
<keyword evidence="5" id="KW-1185">Reference proteome</keyword>
<reference evidence="4 5" key="1">
    <citation type="submission" date="2020-05" db="EMBL/GenBank/DDBJ databases">
        <title>Genome Sequencing of Type Strains.</title>
        <authorList>
            <person name="Lemaire J.F."/>
            <person name="Inderbitzin P."/>
            <person name="Gregorio O.A."/>
            <person name="Collins S.B."/>
            <person name="Wespe N."/>
            <person name="Knight-Connoni V."/>
        </authorList>
    </citation>
    <scope>NUCLEOTIDE SEQUENCE [LARGE SCALE GENOMIC DNA]</scope>
    <source>
        <strain evidence="4 5">ATCC 25174</strain>
    </source>
</reference>
<dbReference type="PANTHER" id="PTHR46401:SF9">
    <property type="entry name" value="MANNOSYLTRANSFERASE A"/>
    <property type="match status" value="1"/>
</dbReference>
<evidence type="ECO:0000313" key="4">
    <source>
        <dbReference type="EMBL" id="NUU16793.1"/>
    </source>
</evidence>
<dbReference type="InterPro" id="IPR001296">
    <property type="entry name" value="Glyco_trans_1"/>
</dbReference>
<dbReference type="SUPFAM" id="SSF53756">
    <property type="entry name" value="UDP-Glycosyltransferase/glycogen phosphorylase"/>
    <property type="match status" value="1"/>
</dbReference>
<dbReference type="RefSeq" id="WP_175346676.1">
    <property type="nucleotide sequence ID" value="NZ_JABMCI010000055.1"/>
</dbReference>
<name>A0A7Y6DWL7_9CELL</name>